<dbReference type="AlphaFoldDB" id="A0A414STI2"/>
<sequence>MADKLKPFTEEEKILAEKNHDLVYQFLKAHNYSMEDYYNIVVFGYLKGIQKYCRYVGNNTENNLDGICWNCMRSEMKSHFKMETAKKRKPTEIIMTKVSSAEDKVIALEILKSVMENLTIRQQNIITLKMLGYSNTEICLMMEMSKSSYYRELENIRQMIVDGKF</sequence>
<reference evidence="1 2" key="1">
    <citation type="submission" date="2018-08" db="EMBL/GenBank/DDBJ databases">
        <title>A genome reference for cultivated species of the human gut microbiota.</title>
        <authorList>
            <person name="Zou Y."/>
            <person name="Xue W."/>
            <person name="Luo G."/>
        </authorList>
    </citation>
    <scope>NUCLEOTIDE SEQUENCE [LARGE SCALE GENOMIC DNA]</scope>
    <source>
        <strain evidence="1 2">AM22-22</strain>
    </source>
</reference>
<organism evidence="1 2">
    <name type="scientific">Dorea longicatena</name>
    <dbReference type="NCBI Taxonomy" id="88431"/>
    <lineage>
        <taxon>Bacteria</taxon>
        <taxon>Bacillati</taxon>
        <taxon>Bacillota</taxon>
        <taxon>Clostridia</taxon>
        <taxon>Lachnospirales</taxon>
        <taxon>Lachnospiraceae</taxon>
        <taxon>Dorea</taxon>
    </lineage>
</organism>
<accession>A0A414STI2</accession>
<evidence type="ECO:0000313" key="1">
    <source>
        <dbReference type="EMBL" id="RHG24701.1"/>
    </source>
</evidence>
<comment type="caution">
    <text evidence="1">The sequence shown here is derived from an EMBL/GenBank/DDBJ whole genome shotgun (WGS) entry which is preliminary data.</text>
</comment>
<evidence type="ECO:0000313" key="2">
    <source>
        <dbReference type="Proteomes" id="UP000284095"/>
    </source>
</evidence>
<gene>
    <name evidence="1" type="ORF">DW265_10045</name>
</gene>
<dbReference type="Proteomes" id="UP000284095">
    <property type="component" value="Unassembled WGS sequence"/>
</dbReference>
<protein>
    <submittedName>
        <fullName evidence="1">Sigma-70 family RNA polymerase sigma factor</fullName>
    </submittedName>
</protein>
<keyword evidence="2" id="KW-1185">Reference proteome</keyword>
<dbReference type="EMBL" id="QRIC01000022">
    <property type="protein sequence ID" value="RHG24701.1"/>
    <property type="molecule type" value="Genomic_DNA"/>
</dbReference>
<proteinExistence type="predicted"/>
<dbReference type="RefSeq" id="WP_118225193.1">
    <property type="nucleotide sequence ID" value="NZ_QRIC01000022.1"/>
</dbReference>
<name>A0A414STI2_9FIRM</name>